<dbReference type="Proteomes" id="UP000094067">
    <property type="component" value="Unassembled WGS sequence"/>
</dbReference>
<dbReference type="GO" id="GO:0046872">
    <property type="term" value="F:metal ion binding"/>
    <property type="evidence" value="ECO:0007669"/>
    <property type="project" value="UniProtKB-KW"/>
</dbReference>
<evidence type="ECO:0000256" key="2">
    <source>
        <dbReference type="ARBA" id="ARBA00006490"/>
    </source>
</evidence>
<dbReference type="PANTHER" id="PTHR11601">
    <property type="entry name" value="CYSTEINE DESULFURYLASE FAMILY MEMBER"/>
    <property type="match status" value="1"/>
</dbReference>
<keyword evidence="4" id="KW-0663">Pyridoxal phosphate</keyword>
<comment type="caution">
    <text evidence="9">The sequence shown here is derived from an EMBL/GenBank/DDBJ whole genome shotgun (WGS) entry which is preliminary data.</text>
</comment>
<dbReference type="EMBL" id="MCGH01000002">
    <property type="protein sequence ID" value="ODM05462.1"/>
    <property type="molecule type" value="Genomic_DNA"/>
</dbReference>
<name>A0A1E3A9N4_9FIRM</name>
<comment type="cofactor">
    <cofactor evidence="1 7">
        <name>pyridoxal 5'-phosphate</name>
        <dbReference type="ChEBI" id="CHEBI:597326"/>
    </cofactor>
</comment>
<comment type="similarity">
    <text evidence="2">Belongs to the class-V pyridoxal-phosphate-dependent aminotransferase family. NifS/IscS subfamily.</text>
</comment>
<evidence type="ECO:0000256" key="6">
    <source>
        <dbReference type="ARBA" id="ARBA00023014"/>
    </source>
</evidence>
<dbReference type="InterPro" id="IPR015422">
    <property type="entry name" value="PyrdxlP-dep_Trfase_small"/>
</dbReference>
<dbReference type="OrthoDB" id="9808002at2"/>
<dbReference type="InterPro" id="IPR015424">
    <property type="entry name" value="PyrdxlP-dep_Trfase"/>
</dbReference>
<evidence type="ECO:0000259" key="8">
    <source>
        <dbReference type="Pfam" id="PF00266"/>
    </source>
</evidence>
<evidence type="ECO:0000313" key="14">
    <source>
        <dbReference type="Proteomes" id="UP000094271"/>
    </source>
</evidence>
<reference evidence="11 14" key="3">
    <citation type="submission" date="2016-08" db="EMBL/GenBank/DDBJ databases">
        <authorList>
            <person name="Seilhamer J.J."/>
        </authorList>
    </citation>
    <scope>NUCLEOTIDE SEQUENCE [LARGE SCALE GENOMIC DNA]</scope>
    <source>
        <strain evidence="11 14">NML150140-1</strain>
    </source>
</reference>
<reference evidence="13 16" key="1">
    <citation type="submission" date="2016-07" db="EMBL/GenBank/DDBJ databases">
        <title>Characterization of isolates of Eisenbergiella tayi derived from blood cultures, using whole genome sequencing.</title>
        <authorList>
            <person name="Burdz T."/>
            <person name="Wiebe D."/>
            <person name="Huynh C."/>
            <person name="Bernard K."/>
        </authorList>
    </citation>
    <scope>NUCLEOTIDE SEQUENCE [LARGE SCALE GENOMIC DNA]</scope>
    <source>
        <strain evidence="9 13">NML 110608</strain>
        <strain evidence="10 16">NML 120489</strain>
    </source>
</reference>
<evidence type="ECO:0000313" key="12">
    <source>
        <dbReference type="EMBL" id="ODR59188.1"/>
    </source>
</evidence>
<evidence type="ECO:0000313" key="15">
    <source>
        <dbReference type="Proteomes" id="UP000094869"/>
    </source>
</evidence>
<evidence type="ECO:0000256" key="1">
    <source>
        <dbReference type="ARBA" id="ARBA00001933"/>
    </source>
</evidence>
<dbReference type="FunFam" id="3.40.640.10:FF:000084">
    <property type="entry name" value="IscS-like cysteine desulfurase"/>
    <property type="match status" value="1"/>
</dbReference>
<keyword evidence="9" id="KW-0808">Transferase</keyword>
<evidence type="ECO:0000256" key="4">
    <source>
        <dbReference type="ARBA" id="ARBA00022898"/>
    </source>
</evidence>
<evidence type="ECO:0000313" key="9">
    <source>
        <dbReference type="EMBL" id="ODM05462.1"/>
    </source>
</evidence>
<evidence type="ECO:0000313" key="10">
    <source>
        <dbReference type="EMBL" id="ODM13527.1"/>
    </source>
</evidence>
<dbReference type="GeneID" id="93299739"/>
<reference evidence="12 15" key="2">
    <citation type="submission" date="2016-08" db="EMBL/GenBank/DDBJ databases">
        <title>Characterization of Isolates of Eisenbergiella tayi Derived from Blood Cultures, Using Whole Genome Sequencing.</title>
        <authorList>
            <person name="Bernier A.-M."/>
            <person name="Burdz T."/>
            <person name="Wiebe D."/>
            <person name="Bernard K."/>
        </authorList>
    </citation>
    <scope>NUCLEOTIDE SEQUENCE [LARGE SCALE GENOMIC DNA]</scope>
    <source>
        <strain evidence="12 15">NML120146</strain>
    </source>
</reference>
<sequence>MECYLDNSATTQCFDSVAAIMTRVMCQDYGNPSSMHVKGVQAEQYLRYAKDVIARTLKVNEKEIFFTSGGTESDNLALIGCAFANCRAGKHLITTAIEHPAILQTMQYLEGQGFEVTYLPVDRYGRIRLEDLQCAMRPDTILVSIMHTNNEIGSLQPVAEAGMLIKRMNPGTLFHVDAVQGFGKFRILPKKMGIDLLSVSGHKIHGPKGVGFLYINEKVKIQSIIFGGGQQRGMRSGTENVPGIAGLAKACEEMYLNLEGDVNRLYALKEMFIEGVMQLDGVQVNGLTGRDSAPHVISVSFRGVRSEVLLHALEERGIYVSSGSACSSNKPGTAASATLRAIGLDKELMGSTLRFSMSVFTTEEEIRYTLNALYEIVPMLRRFTRR</sequence>
<dbReference type="AlphaFoldDB" id="A0A1E3A9N4"/>
<evidence type="ECO:0000256" key="3">
    <source>
        <dbReference type="ARBA" id="ARBA00022723"/>
    </source>
</evidence>
<dbReference type="EMBL" id="MCGI01000001">
    <property type="protein sequence ID" value="ODM13527.1"/>
    <property type="molecule type" value="Genomic_DNA"/>
</dbReference>
<dbReference type="EMBL" id="MEHD01000015">
    <property type="protein sequence ID" value="ODR59188.1"/>
    <property type="molecule type" value="Genomic_DNA"/>
</dbReference>
<keyword evidence="15" id="KW-1185">Reference proteome</keyword>
<organism evidence="9 13">
    <name type="scientific">Eisenbergiella tayi</name>
    <dbReference type="NCBI Taxonomy" id="1432052"/>
    <lineage>
        <taxon>Bacteria</taxon>
        <taxon>Bacillati</taxon>
        <taxon>Bacillota</taxon>
        <taxon>Clostridia</taxon>
        <taxon>Lachnospirales</taxon>
        <taxon>Lachnospiraceae</taxon>
        <taxon>Eisenbergiella</taxon>
    </lineage>
</organism>
<dbReference type="PATRIC" id="fig|1432052.3.peg.1360"/>
<evidence type="ECO:0000256" key="5">
    <source>
        <dbReference type="ARBA" id="ARBA00023004"/>
    </source>
</evidence>
<dbReference type="SUPFAM" id="SSF53383">
    <property type="entry name" value="PLP-dependent transferases"/>
    <property type="match status" value="1"/>
</dbReference>
<dbReference type="NCBIfam" id="NF002806">
    <property type="entry name" value="PRK02948.1"/>
    <property type="match status" value="1"/>
</dbReference>
<feature type="domain" description="Aminotransferase class V" evidence="8">
    <location>
        <begin position="4"/>
        <end position="367"/>
    </location>
</feature>
<accession>A0A1E3A9N4</accession>
<dbReference type="Proteomes" id="UP000094869">
    <property type="component" value="Unassembled WGS sequence"/>
</dbReference>
<evidence type="ECO:0000256" key="7">
    <source>
        <dbReference type="RuleBase" id="RU004504"/>
    </source>
</evidence>
<dbReference type="PROSITE" id="PS00595">
    <property type="entry name" value="AA_TRANSFER_CLASS_5"/>
    <property type="match status" value="1"/>
</dbReference>
<gene>
    <name evidence="9" type="primary">iscS</name>
    <name evidence="10" type="ORF">BEH84_01243</name>
    <name evidence="11" type="ORF">BEI59_10990</name>
    <name evidence="9" type="ORF">BEI61_01350</name>
    <name evidence="12" type="ORF">BEI63_06595</name>
</gene>
<dbReference type="PIRSF" id="PIRSF005572">
    <property type="entry name" value="NifS"/>
    <property type="match status" value="1"/>
</dbReference>
<dbReference type="Gene3D" id="3.90.1150.10">
    <property type="entry name" value="Aspartate Aminotransferase, domain 1"/>
    <property type="match status" value="1"/>
</dbReference>
<dbReference type="Gene3D" id="3.40.640.10">
    <property type="entry name" value="Type I PLP-dependent aspartate aminotransferase-like (Major domain)"/>
    <property type="match status" value="1"/>
</dbReference>
<dbReference type="Proteomes" id="UP000094271">
    <property type="component" value="Unassembled WGS sequence"/>
</dbReference>
<dbReference type="EMBL" id="MEHA01000006">
    <property type="protein sequence ID" value="ODR52544.1"/>
    <property type="molecule type" value="Genomic_DNA"/>
</dbReference>
<dbReference type="RefSeq" id="WP_009251473.1">
    <property type="nucleotide sequence ID" value="NZ_BAABXS010000005.1"/>
</dbReference>
<protein>
    <submittedName>
        <fullName evidence="9 11">Cysteine desulfurase</fullName>
        <ecNumber evidence="9">2.8.1.7</ecNumber>
    </submittedName>
</protein>
<dbReference type="Gene3D" id="1.10.260.50">
    <property type="match status" value="1"/>
</dbReference>
<dbReference type="InterPro" id="IPR016454">
    <property type="entry name" value="Cysteine_dSase"/>
</dbReference>
<evidence type="ECO:0000313" key="11">
    <source>
        <dbReference type="EMBL" id="ODR52544.1"/>
    </source>
</evidence>
<dbReference type="GO" id="GO:0051536">
    <property type="term" value="F:iron-sulfur cluster binding"/>
    <property type="evidence" value="ECO:0007669"/>
    <property type="project" value="UniProtKB-KW"/>
</dbReference>
<evidence type="ECO:0000313" key="13">
    <source>
        <dbReference type="Proteomes" id="UP000094067"/>
    </source>
</evidence>
<dbReference type="Pfam" id="PF00266">
    <property type="entry name" value="Aminotran_5"/>
    <property type="match status" value="1"/>
</dbReference>
<dbReference type="EC" id="2.8.1.7" evidence="9"/>
<keyword evidence="6" id="KW-0411">Iron-sulfur</keyword>
<dbReference type="PANTHER" id="PTHR11601:SF50">
    <property type="entry name" value="CYSTEINE DESULFURASE ISCS 2-RELATED"/>
    <property type="match status" value="1"/>
</dbReference>
<keyword evidence="5" id="KW-0408">Iron</keyword>
<proteinExistence type="inferred from homology"/>
<evidence type="ECO:0000313" key="16">
    <source>
        <dbReference type="Proteomes" id="UP000095003"/>
    </source>
</evidence>
<keyword evidence="3" id="KW-0479">Metal-binding</keyword>
<dbReference type="GO" id="GO:0031071">
    <property type="term" value="F:cysteine desulfurase activity"/>
    <property type="evidence" value="ECO:0007669"/>
    <property type="project" value="UniProtKB-EC"/>
</dbReference>
<dbReference type="InterPro" id="IPR015421">
    <property type="entry name" value="PyrdxlP-dep_Trfase_major"/>
</dbReference>
<dbReference type="InterPro" id="IPR020578">
    <property type="entry name" value="Aminotrans_V_PyrdxlP_BS"/>
</dbReference>
<dbReference type="InterPro" id="IPR000192">
    <property type="entry name" value="Aminotrans_V_dom"/>
</dbReference>
<dbReference type="Proteomes" id="UP000095003">
    <property type="component" value="Unassembled WGS sequence"/>
</dbReference>